<keyword evidence="2" id="KW-0812">Transmembrane</keyword>
<dbReference type="Gene3D" id="1.20.5.170">
    <property type="match status" value="1"/>
</dbReference>
<comment type="caution">
    <text evidence="3">The sequence shown here is derived from an EMBL/GenBank/DDBJ whole genome shotgun (WGS) entry which is preliminary data.</text>
</comment>
<evidence type="ECO:0000256" key="2">
    <source>
        <dbReference type="SAM" id="Phobius"/>
    </source>
</evidence>
<feature type="coiled-coil region" evidence="1">
    <location>
        <begin position="4"/>
        <end position="75"/>
    </location>
</feature>
<feature type="transmembrane region" description="Helical" evidence="2">
    <location>
        <begin position="128"/>
        <end position="150"/>
    </location>
</feature>
<feature type="coiled-coil region" evidence="1">
    <location>
        <begin position="100"/>
        <end position="127"/>
    </location>
</feature>
<gene>
    <name evidence="3" type="ORF">CHTY_001310</name>
</gene>
<reference evidence="3" key="1">
    <citation type="submission" date="2021-04" db="EMBL/GenBank/DDBJ databases">
        <title>Genomic features of Candidatus Phytoplasma meliae isolate ChTYXIII (1SrXIII-G).</title>
        <authorList>
            <person name="Fernandez F.D."/>
            <person name="Conci L.R."/>
        </authorList>
    </citation>
    <scope>NUCLEOTIDE SEQUENCE [LARGE SCALE GENOMIC DNA]</scope>
    <source>
        <strain evidence="3">ChTYXIII-Mo</strain>
    </source>
</reference>
<keyword evidence="2" id="KW-1133">Transmembrane helix</keyword>
<dbReference type="RefSeq" id="WP_203552129.1">
    <property type="nucleotide sequence ID" value="NZ_JACAOD020000005.1"/>
</dbReference>
<evidence type="ECO:0000313" key="4">
    <source>
        <dbReference type="Proteomes" id="UP001195571"/>
    </source>
</evidence>
<keyword evidence="4" id="KW-1185">Reference proteome</keyword>
<protein>
    <submittedName>
        <fullName evidence="3">Uncharacterized protein</fullName>
    </submittedName>
</protein>
<proteinExistence type="predicted"/>
<dbReference type="EMBL" id="JACAOD020000005">
    <property type="protein sequence ID" value="MBP5835865.1"/>
    <property type="molecule type" value="Genomic_DNA"/>
</dbReference>
<sequence length="294" mass="35209">MENVKALKVKIKELENKIKILEEQIENSEDEDQIEALEDQIENLEEQIEDAEERIETLEDQIEDEEDQIENSKYEGYTKISQNKIKTFEPNKKLLTKEQQADQEKGVRELKGEVDKLEKKITKDKKNILKIFVINFILILFLIFCTSKINFLQKKVWISLIIVLLFVPLWAFFTRRLNKNYRQKDKTFIQIMEKESEELYNDNNLLSQKLKIINKHVNELFENMKKQFNNSSNELPQIQIKDTDDIKQYSCAWKQISTLRNTFEENITTYKKDIKKDIKMYKIQKENSKLKQAN</sequence>
<name>A0ABS5CY11_9MOLU</name>
<keyword evidence="2" id="KW-0472">Membrane</keyword>
<feature type="transmembrane region" description="Helical" evidence="2">
    <location>
        <begin position="156"/>
        <end position="174"/>
    </location>
</feature>
<dbReference type="Proteomes" id="UP001195571">
    <property type="component" value="Unassembled WGS sequence"/>
</dbReference>
<organism evidence="3 4">
    <name type="scientific">Candidatus Phytoplasma meliae</name>
    <dbReference type="NCBI Taxonomy" id="1848402"/>
    <lineage>
        <taxon>Bacteria</taxon>
        <taxon>Bacillati</taxon>
        <taxon>Mycoplasmatota</taxon>
        <taxon>Mollicutes</taxon>
        <taxon>Acholeplasmatales</taxon>
        <taxon>Acholeplasmataceae</taxon>
        <taxon>Candidatus Phytoplasma</taxon>
        <taxon>16SrXIII (Mexican periwinkle virescence group)</taxon>
    </lineage>
</organism>
<accession>A0ABS5CY11</accession>
<evidence type="ECO:0000313" key="3">
    <source>
        <dbReference type="EMBL" id="MBP5835865.1"/>
    </source>
</evidence>
<evidence type="ECO:0000256" key="1">
    <source>
        <dbReference type="SAM" id="Coils"/>
    </source>
</evidence>
<keyword evidence="1" id="KW-0175">Coiled coil</keyword>